<comment type="caution">
    <text evidence="1">The sequence shown here is derived from an EMBL/GenBank/DDBJ whole genome shotgun (WGS) entry which is preliminary data.</text>
</comment>
<dbReference type="EMBL" id="FMBM01000001">
    <property type="protein sequence ID" value="SCC79449.1"/>
    <property type="molecule type" value="Genomic_DNA"/>
</dbReference>
<evidence type="ECO:0000313" key="1">
    <source>
        <dbReference type="EMBL" id="SCC79449.1"/>
    </source>
</evidence>
<protein>
    <submittedName>
        <fullName evidence="1">Methyltransferase domain-containing protein</fullName>
    </submittedName>
</protein>
<gene>
    <name evidence="1" type="ORF">GA0071312_0886</name>
</gene>
<dbReference type="Proteomes" id="UP000182800">
    <property type="component" value="Unassembled WGS sequence"/>
</dbReference>
<name>A0ABY0K678_9HYPH</name>
<keyword evidence="2" id="KW-1185">Reference proteome</keyword>
<sequence>MADQGSEGLFSPFLKNQRIRAARPHLSGRVLDVGCGSGSLAELVEPDRYLGVEIDSASMTIARQLFPAHRFVGELPPPGENFDTVVALAVIEHVPHPGQFLCELAGRLADTAAARIVCTTPHPSLEWVHTIGARIGLFSRAANEEHETLLDRRALERVGREAGLTLATYQRFLGGANQLAVYARDRELQD</sequence>
<accession>A0ABY0K678</accession>
<proteinExistence type="predicted"/>
<keyword evidence="1" id="KW-0808">Transferase</keyword>
<keyword evidence="1" id="KW-0489">Methyltransferase</keyword>
<dbReference type="RefSeq" id="WP_074443754.1">
    <property type="nucleotide sequence ID" value="NZ_FMBM01000001.1"/>
</dbReference>
<dbReference type="Gene3D" id="3.40.50.150">
    <property type="entry name" value="Vaccinia Virus protein VP39"/>
    <property type="match status" value="1"/>
</dbReference>
<dbReference type="InterPro" id="IPR029063">
    <property type="entry name" value="SAM-dependent_MTases_sf"/>
</dbReference>
<reference evidence="1 2" key="1">
    <citation type="submission" date="2016-08" db="EMBL/GenBank/DDBJ databases">
        <authorList>
            <person name="Varghese N."/>
            <person name="Submissions Spin"/>
        </authorList>
    </citation>
    <scope>NUCLEOTIDE SEQUENCE [LARGE SCALE GENOMIC DNA]</scope>
    <source>
        <strain evidence="1 2">HL-109</strain>
    </source>
</reference>
<dbReference type="SUPFAM" id="SSF53335">
    <property type="entry name" value="S-adenosyl-L-methionine-dependent methyltransferases"/>
    <property type="match status" value="1"/>
</dbReference>
<dbReference type="GO" id="GO:0008168">
    <property type="term" value="F:methyltransferase activity"/>
    <property type="evidence" value="ECO:0007669"/>
    <property type="project" value="UniProtKB-KW"/>
</dbReference>
<dbReference type="Pfam" id="PF13489">
    <property type="entry name" value="Methyltransf_23"/>
    <property type="match status" value="1"/>
</dbReference>
<organism evidence="1 2">
    <name type="scientific">Saliniramus fredricksonii</name>
    <dbReference type="NCBI Taxonomy" id="1653334"/>
    <lineage>
        <taxon>Bacteria</taxon>
        <taxon>Pseudomonadati</taxon>
        <taxon>Pseudomonadota</taxon>
        <taxon>Alphaproteobacteria</taxon>
        <taxon>Hyphomicrobiales</taxon>
        <taxon>Salinarimonadaceae</taxon>
        <taxon>Saliniramus</taxon>
    </lineage>
</organism>
<dbReference type="PANTHER" id="PTHR43861">
    <property type="entry name" value="TRANS-ACONITATE 2-METHYLTRANSFERASE-RELATED"/>
    <property type="match status" value="1"/>
</dbReference>
<evidence type="ECO:0000313" key="2">
    <source>
        <dbReference type="Proteomes" id="UP000182800"/>
    </source>
</evidence>
<dbReference type="GO" id="GO:0032259">
    <property type="term" value="P:methylation"/>
    <property type="evidence" value="ECO:0007669"/>
    <property type="project" value="UniProtKB-KW"/>
</dbReference>
<dbReference type="CDD" id="cd02440">
    <property type="entry name" value="AdoMet_MTases"/>
    <property type="match status" value="1"/>
</dbReference>